<reference evidence="1" key="2">
    <citation type="submission" date="2023-06" db="EMBL/GenBank/DDBJ databases">
        <authorList>
            <consortium name="Lawrence Berkeley National Laboratory"/>
            <person name="Haridas S."/>
            <person name="Hensen N."/>
            <person name="Bonometti L."/>
            <person name="Westerberg I."/>
            <person name="Brannstrom I.O."/>
            <person name="Guillou S."/>
            <person name="Cros-Aarteil S."/>
            <person name="Calhoun S."/>
            <person name="Kuo A."/>
            <person name="Mondo S."/>
            <person name="Pangilinan J."/>
            <person name="Riley R."/>
            <person name="Labutti K."/>
            <person name="Andreopoulos B."/>
            <person name="Lipzen A."/>
            <person name="Chen C."/>
            <person name="Yanf M."/>
            <person name="Daum C."/>
            <person name="Ng V."/>
            <person name="Clum A."/>
            <person name="Steindorff A."/>
            <person name="Ohm R."/>
            <person name="Martin F."/>
            <person name="Silar P."/>
            <person name="Natvig D."/>
            <person name="Lalanne C."/>
            <person name="Gautier V."/>
            <person name="Ament-Velasquez S.L."/>
            <person name="Kruys A."/>
            <person name="Hutchinson M.I."/>
            <person name="Powell A.J."/>
            <person name="Barry K."/>
            <person name="Miller A.N."/>
            <person name="Grigoriev I.V."/>
            <person name="Debuchy R."/>
            <person name="Gladieux P."/>
            <person name="Thoren M.H."/>
            <person name="Johannesson H."/>
        </authorList>
    </citation>
    <scope>NUCLEOTIDE SEQUENCE</scope>
    <source>
        <strain evidence="1">CBS 118394</strain>
    </source>
</reference>
<protein>
    <submittedName>
        <fullName evidence="1">Uncharacterized protein</fullName>
    </submittedName>
</protein>
<reference evidence="1" key="1">
    <citation type="journal article" date="2023" name="Mol. Phylogenet. Evol.">
        <title>Genome-scale phylogeny and comparative genomics of the fungal order Sordariales.</title>
        <authorList>
            <person name="Hensen N."/>
            <person name="Bonometti L."/>
            <person name="Westerberg I."/>
            <person name="Brannstrom I.O."/>
            <person name="Guillou S."/>
            <person name="Cros-Aarteil S."/>
            <person name="Calhoun S."/>
            <person name="Haridas S."/>
            <person name="Kuo A."/>
            <person name="Mondo S."/>
            <person name="Pangilinan J."/>
            <person name="Riley R."/>
            <person name="LaButti K."/>
            <person name="Andreopoulos B."/>
            <person name="Lipzen A."/>
            <person name="Chen C."/>
            <person name="Yan M."/>
            <person name="Daum C."/>
            <person name="Ng V."/>
            <person name="Clum A."/>
            <person name="Steindorff A."/>
            <person name="Ohm R.A."/>
            <person name="Martin F."/>
            <person name="Silar P."/>
            <person name="Natvig D.O."/>
            <person name="Lalanne C."/>
            <person name="Gautier V."/>
            <person name="Ament-Velasquez S.L."/>
            <person name="Kruys A."/>
            <person name="Hutchinson M.I."/>
            <person name="Powell A.J."/>
            <person name="Barry K."/>
            <person name="Miller A.N."/>
            <person name="Grigoriev I.V."/>
            <person name="Debuchy R."/>
            <person name="Gladieux P."/>
            <person name="Hiltunen Thoren M."/>
            <person name="Johannesson H."/>
        </authorList>
    </citation>
    <scope>NUCLEOTIDE SEQUENCE</scope>
    <source>
        <strain evidence="1">CBS 118394</strain>
    </source>
</reference>
<evidence type="ECO:0000313" key="2">
    <source>
        <dbReference type="Proteomes" id="UP001283341"/>
    </source>
</evidence>
<evidence type="ECO:0000313" key="1">
    <source>
        <dbReference type="EMBL" id="KAK3330807.1"/>
    </source>
</evidence>
<accession>A0AAE0ITR8</accession>
<name>A0AAE0ITR8_9PEZI</name>
<dbReference type="AlphaFoldDB" id="A0AAE0ITR8"/>
<dbReference type="EMBL" id="JAUEDM010000001">
    <property type="protein sequence ID" value="KAK3330807.1"/>
    <property type="molecule type" value="Genomic_DNA"/>
</dbReference>
<proteinExistence type="predicted"/>
<keyword evidence="2" id="KW-1185">Reference proteome</keyword>
<gene>
    <name evidence="1" type="ORF">B0H66DRAFT_544939</name>
</gene>
<organism evidence="1 2">
    <name type="scientific">Apodospora peruviana</name>
    <dbReference type="NCBI Taxonomy" id="516989"/>
    <lineage>
        <taxon>Eukaryota</taxon>
        <taxon>Fungi</taxon>
        <taxon>Dikarya</taxon>
        <taxon>Ascomycota</taxon>
        <taxon>Pezizomycotina</taxon>
        <taxon>Sordariomycetes</taxon>
        <taxon>Sordariomycetidae</taxon>
        <taxon>Sordariales</taxon>
        <taxon>Lasiosphaeriaceae</taxon>
        <taxon>Apodospora</taxon>
    </lineage>
</organism>
<comment type="caution">
    <text evidence="1">The sequence shown here is derived from an EMBL/GenBank/DDBJ whole genome shotgun (WGS) entry which is preliminary data.</text>
</comment>
<sequence length="151" mass="16676">MNRLSRPPSGYLRQQACCAGSLSYLVVYCRRSLHPNYTREPWEFSRGDDSQFIMLSNILAFRRKSYHSGRQTSFSFTAVFDLGVGFLCMLTSHSLVVANRPTSTVDGCLGKGEVYKCPAPTARGWTNARCKNITSLATIYASTPVKGCGVS</sequence>
<dbReference type="Proteomes" id="UP001283341">
    <property type="component" value="Unassembled WGS sequence"/>
</dbReference>